<comment type="caution">
    <text evidence="2">The sequence shown here is derived from an EMBL/GenBank/DDBJ whole genome shotgun (WGS) entry which is preliminary data.</text>
</comment>
<organism evidence="2 3">
    <name type="scientific">Streptomyces broussonetiae</name>
    <dbReference type="NCBI Taxonomy" id="2686304"/>
    <lineage>
        <taxon>Bacteria</taxon>
        <taxon>Bacillati</taxon>
        <taxon>Actinomycetota</taxon>
        <taxon>Actinomycetes</taxon>
        <taxon>Kitasatosporales</taxon>
        <taxon>Streptomycetaceae</taxon>
        <taxon>Streptomyces</taxon>
    </lineage>
</organism>
<feature type="compositionally biased region" description="Basic and acidic residues" evidence="1">
    <location>
        <begin position="1"/>
        <end position="19"/>
    </location>
</feature>
<gene>
    <name evidence="2" type="ORF">VSS16_22510</name>
</gene>
<evidence type="ECO:0000313" key="3">
    <source>
        <dbReference type="Proteomes" id="UP001585080"/>
    </source>
</evidence>
<keyword evidence="3" id="KW-1185">Reference proteome</keyword>
<dbReference type="RefSeq" id="WP_376734083.1">
    <property type="nucleotide sequence ID" value="NZ_JAYMRP010000020.1"/>
</dbReference>
<name>A0ABV5EF41_9ACTN</name>
<dbReference type="Proteomes" id="UP001585080">
    <property type="component" value="Unassembled WGS sequence"/>
</dbReference>
<proteinExistence type="predicted"/>
<accession>A0ABV5EF41</accession>
<evidence type="ECO:0000256" key="1">
    <source>
        <dbReference type="SAM" id="MobiDB-lite"/>
    </source>
</evidence>
<reference evidence="2 3" key="1">
    <citation type="submission" date="2024-01" db="EMBL/GenBank/DDBJ databases">
        <title>Genome mining of biosynthetic gene clusters to explore secondary metabolites of Streptomyces sp.</title>
        <authorList>
            <person name="Baig A."/>
            <person name="Ajitkumar Shintre N."/>
            <person name="Kumar H."/>
            <person name="Anbarasu A."/>
            <person name="Ramaiah S."/>
        </authorList>
    </citation>
    <scope>NUCLEOTIDE SEQUENCE [LARGE SCALE GENOMIC DNA]</scope>
    <source>
        <strain evidence="2 3">A57</strain>
    </source>
</reference>
<evidence type="ECO:0000313" key="2">
    <source>
        <dbReference type="EMBL" id="MFB8775476.1"/>
    </source>
</evidence>
<protein>
    <submittedName>
        <fullName evidence="2">Uncharacterized protein</fullName>
    </submittedName>
</protein>
<sequence>MSDDRHDRRARRSGQDRHLPCQGPYGDEGDPGDCADPVRFEVARHRRPPLRVCPVHLGPSLLLASGVLWPPGIVLVR</sequence>
<feature type="region of interest" description="Disordered" evidence="1">
    <location>
        <begin position="1"/>
        <end position="33"/>
    </location>
</feature>
<dbReference type="EMBL" id="JAYMRP010000020">
    <property type="protein sequence ID" value="MFB8775476.1"/>
    <property type="molecule type" value="Genomic_DNA"/>
</dbReference>